<dbReference type="InterPro" id="IPR012337">
    <property type="entry name" value="RNaseH-like_sf"/>
</dbReference>
<feature type="non-terminal residue" evidence="3">
    <location>
        <position position="1"/>
    </location>
</feature>
<accession>A0A225V536</accession>
<evidence type="ECO:0000313" key="4">
    <source>
        <dbReference type="Proteomes" id="UP000198211"/>
    </source>
</evidence>
<protein>
    <submittedName>
        <fullName evidence="3">Integrase, catalytic core protein</fullName>
    </submittedName>
</protein>
<feature type="compositionally biased region" description="Basic and acidic residues" evidence="1">
    <location>
        <begin position="396"/>
        <end position="416"/>
    </location>
</feature>
<keyword evidence="4" id="KW-1185">Reference proteome</keyword>
<sequence length="989" mass="111324">MIMDGHSRFVTMHLLKSKAAEVVNVHIKEYVAWAERQARRSQTDGEAKTKYRKGIEHVKVGPKSSQLNLCERTHQSIVEMTKSMMHHAGFPRSLGPEALRNAIYVKNRVYNKGTNAIPFEQMFGSKPDIHHIKTFGSLAYVHVPVAPGRRKYHDNVKLGFVLGYAEDVVGCKVYFPSEHTAKFVPDLRVSEDVMYRDRHTVDLNEPDLESLVFTRTSGNVICTMKKWVQLFTAVSEGELESLDNTRELEEGAVVEPSPGEVDDNGPSRVNTETGCEMLADLADVSGVETESVVGVHGSVLGEQEDAEIYSEAAEVHSVQDDLCSGNDQDQDFNTEADDTFTVASVFAHASERNCSIMEDMVAECDGDLGESTTGQMESETEEETGGETPRLTTKRIQRDETPSEEERVERAADKTTPKRTRTGLREAHERRRPGYMDDYVVNALQNTNRVLDVNGKPIRASDVKIPRNHREAMRSKFADFWRLAELEEMAALKAKGVLKEIPGSEMPKDARAINTMWVYALKSDHHGYIIRFKGRTVALGNHQRPGIDFQETFSPVARMSSFRLLLALAAVLNLLVFGGDINTAYLKAWLNIPQYVRSIPGFPCDIDGHVYMVMRALYGLRQSGREWNSELNQWMLNRGFHRSLTEPCLYFLFEGDTIAYVLIYVDDILVATNREDLKVKLFSDLDEVYGIKDQGLLSQYLGIEVSQTSTKITIRQEKYSREILQKFGYDGAHAVGNPMETNARLVHVDDDEENDTRFPYREAIGMLMYLATSTRPDLAFVVSQLSCFVTKPSTKHVGTLKRVLRYLVGTVDYGISYERAEHVDGDVVLNGYCDSDWANDPESRKSTTGFVFTLAGGAVSWMSRKQSIVALSTAEAEYIAACEATMEAIAQNNILQEILPKKNVELKLGIDNQAALIMATNPTYSRRTRHIELRWHFMREQVEKGAIHLHKIKGDVNPADFFTKPLDKVRLKTLLQLIGIGGQKDLHHP</sequence>
<dbReference type="InterPro" id="IPR043502">
    <property type="entry name" value="DNA/RNA_pol_sf"/>
</dbReference>
<dbReference type="SUPFAM" id="SSF56672">
    <property type="entry name" value="DNA/RNA polymerases"/>
    <property type="match status" value="1"/>
</dbReference>
<evidence type="ECO:0000313" key="3">
    <source>
        <dbReference type="EMBL" id="OWY99509.1"/>
    </source>
</evidence>
<gene>
    <name evidence="3" type="ORF">PHMEG_00029475</name>
</gene>
<feature type="domain" description="Reverse transcriptase Ty1/copia-type" evidence="2">
    <location>
        <begin position="505"/>
        <end position="740"/>
    </location>
</feature>
<dbReference type="Pfam" id="PF07727">
    <property type="entry name" value="RVT_2"/>
    <property type="match status" value="1"/>
</dbReference>
<organism evidence="3 4">
    <name type="scientific">Phytophthora megakarya</name>
    <dbReference type="NCBI Taxonomy" id="4795"/>
    <lineage>
        <taxon>Eukaryota</taxon>
        <taxon>Sar</taxon>
        <taxon>Stramenopiles</taxon>
        <taxon>Oomycota</taxon>
        <taxon>Peronosporomycetes</taxon>
        <taxon>Peronosporales</taxon>
        <taxon>Peronosporaceae</taxon>
        <taxon>Phytophthora</taxon>
    </lineage>
</organism>
<dbReference type="PANTHER" id="PTHR11439">
    <property type="entry name" value="GAG-POL-RELATED RETROTRANSPOSON"/>
    <property type="match status" value="1"/>
</dbReference>
<dbReference type="EMBL" id="NBNE01008412">
    <property type="protein sequence ID" value="OWY99509.1"/>
    <property type="molecule type" value="Genomic_DNA"/>
</dbReference>
<evidence type="ECO:0000259" key="2">
    <source>
        <dbReference type="Pfam" id="PF07727"/>
    </source>
</evidence>
<dbReference type="STRING" id="4795.A0A225V536"/>
<dbReference type="OrthoDB" id="121181at2759"/>
<dbReference type="PANTHER" id="PTHR11439:SF491">
    <property type="entry name" value="INTEGRASE CATALYTIC DOMAIN-CONTAINING PROTEIN"/>
    <property type="match status" value="1"/>
</dbReference>
<reference evidence="4" key="1">
    <citation type="submission" date="2017-03" db="EMBL/GenBank/DDBJ databases">
        <title>Phytopthora megakarya and P. palmivora, two closely related causual agents of cacao black pod achieved similar genome size and gene model numbers by different mechanisms.</title>
        <authorList>
            <person name="Ali S."/>
            <person name="Shao J."/>
            <person name="Larry D.J."/>
            <person name="Kronmiller B."/>
            <person name="Shen D."/>
            <person name="Strem M.D."/>
            <person name="Melnick R.L."/>
            <person name="Guiltinan M.J."/>
            <person name="Tyler B.M."/>
            <person name="Meinhardt L.W."/>
            <person name="Bailey B.A."/>
        </authorList>
    </citation>
    <scope>NUCLEOTIDE SEQUENCE [LARGE SCALE GENOMIC DNA]</scope>
    <source>
        <strain evidence="4">zdho120</strain>
    </source>
</reference>
<dbReference type="InterPro" id="IPR036397">
    <property type="entry name" value="RNaseH_sf"/>
</dbReference>
<dbReference type="GO" id="GO:0003676">
    <property type="term" value="F:nucleic acid binding"/>
    <property type="evidence" value="ECO:0007669"/>
    <property type="project" value="InterPro"/>
</dbReference>
<dbReference type="Gene3D" id="3.30.420.10">
    <property type="entry name" value="Ribonuclease H-like superfamily/Ribonuclease H"/>
    <property type="match status" value="1"/>
</dbReference>
<comment type="caution">
    <text evidence="3">The sequence shown here is derived from an EMBL/GenBank/DDBJ whole genome shotgun (WGS) entry which is preliminary data.</text>
</comment>
<dbReference type="SUPFAM" id="SSF53098">
    <property type="entry name" value="Ribonuclease H-like"/>
    <property type="match status" value="1"/>
</dbReference>
<dbReference type="AlphaFoldDB" id="A0A225V536"/>
<dbReference type="InterPro" id="IPR013103">
    <property type="entry name" value="RVT_2"/>
</dbReference>
<dbReference type="CDD" id="cd09272">
    <property type="entry name" value="RNase_HI_RT_Ty1"/>
    <property type="match status" value="1"/>
</dbReference>
<dbReference type="Proteomes" id="UP000198211">
    <property type="component" value="Unassembled WGS sequence"/>
</dbReference>
<feature type="region of interest" description="Disordered" evidence="1">
    <location>
        <begin position="368"/>
        <end position="425"/>
    </location>
</feature>
<proteinExistence type="predicted"/>
<evidence type="ECO:0000256" key="1">
    <source>
        <dbReference type="SAM" id="MobiDB-lite"/>
    </source>
</evidence>
<name>A0A225V536_9STRA</name>